<evidence type="ECO:0000256" key="1">
    <source>
        <dbReference type="ARBA" id="ARBA00004141"/>
    </source>
</evidence>
<keyword evidence="11 13" id="KW-1071">Ligand-gated ion channel</keyword>
<evidence type="ECO:0000256" key="12">
    <source>
        <dbReference type="ARBA" id="ARBA00023303"/>
    </source>
</evidence>
<keyword evidence="4" id="KW-0812">Transmembrane</keyword>
<dbReference type="EnsemblPlants" id="EMT06356">
    <property type="protein sequence ID" value="EMT06356"/>
    <property type="gene ID" value="F775_19092"/>
</dbReference>
<dbReference type="Gene3D" id="3.40.50.2300">
    <property type="match status" value="2"/>
</dbReference>
<evidence type="ECO:0000256" key="9">
    <source>
        <dbReference type="ARBA" id="ARBA00023170"/>
    </source>
</evidence>
<evidence type="ECO:0000256" key="5">
    <source>
        <dbReference type="ARBA" id="ARBA00022729"/>
    </source>
</evidence>
<evidence type="ECO:0000256" key="2">
    <source>
        <dbReference type="ARBA" id="ARBA00008685"/>
    </source>
</evidence>
<dbReference type="PIRSF" id="PIRSF037090">
    <property type="entry name" value="Iontro_Glu-like_rcpt_pln"/>
    <property type="match status" value="1"/>
</dbReference>
<keyword evidence="10" id="KW-0325">Glycoprotein</keyword>
<evidence type="ECO:0000259" key="15">
    <source>
        <dbReference type="SMART" id="SM00079"/>
    </source>
</evidence>
<evidence type="ECO:0000256" key="6">
    <source>
        <dbReference type="ARBA" id="ARBA00022989"/>
    </source>
</evidence>
<reference evidence="16" key="1">
    <citation type="submission" date="2015-06" db="UniProtKB">
        <authorList>
            <consortium name="EnsemblPlants"/>
        </authorList>
    </citation>
    <scope>IDENTIFICATION</scope>
</reference>
<evidence type="ECO:0000259" key="14">
    <source>
        <dbReference type="SMART" id="SM00062"/>
    </source>
</evidence>
<dbReference type="GO" id="GO:0016020">
    <property type="term" value="C:membrane"/>
    <property type="evidence" value="ECO:0007669"/>
    <property type="project" value="UniProtKB-SubCell"/>
</dbReference>
<feature type="domain" description="Solute-binding protein family 3/N-terminal" evidence="14">
    <location>
        <begin position="448"/>
        <end position="766"/>
    </location>
</feature>
<evidence type="ECO:0000256" key="8">
    <source>
        <dbReference type="ARBA" id="ARBA00023136"/>
    </source>
</evidence>
<dbReference type="InterPro" id="IPR001320">
    <property type="entry name" value="Iontro_rcpt_C"/>
</dbReference>
<accession>M8AP99</accession>
<dbReference type="InterPro" id="IPR017103">
    <property type="entry name" value="Iontropic_Glu_rcpt_pln"/>
</dbReference>
<dbReference type="Pfam" id="PF01094">
    <property type="entry name" value="ANF_receptor"/>
    <property type="match status" value="2"/>
</dbReference>
<keyword evidence="5" id="KW-0732">Signal</keyword>
<dbReference type="SUPFAM" id="SSF53850">
    <property type="entry name" value="Periplasmic binding protein-like II"/>
    <property type="match status" value="1"/>
</dbReference>
<evidence type="ECO:0000256" key="4">
    <source>
        <dbReference type="ARBA" id="ARBA00022692"/>
    </source>
</evidence>
<organism evidence="16">
    <name type="scientific">Aegilops tauschii</name>
    <name type="common">Tausch's goatgrass</name>
    <name type="synonym">Aegilops squarrosa</name>
    <dbReference type="NCBI Taxonomy" id="37682"/>
    <lineage>
        <taxon>Eukaryota</taxon>
        <taxon>Viridiplantae</taxon>
        <taxon>Streptophyta</taxon>
        <taxon>Embryophyta</taxon>
        <taxon>Tracheophyta</taxon>
        <taxon>Spermatophyta</taxon>
        <taxon>Magnoliopsida</taxon>
        <taxon>Liliopsida</taxon>
        <taxon>Poales</taxon>
        <taxon>Poaceae</taxon>
        <taxon>BOP clade</taxon>
        <taxon>Pooideae</taxon>
        <taxon>Triticodae</taxon>
        <taxon>Triticeae</taxon>
        <taxon>Triticinae</taxon>
        <taxon>Aegilops</taxon>
    </lineage>
</organism>
<dbReference type="InterPro" id="IPR001828">
    <property type="entry name" value="ANF_lig-bd_rcpt"/>
</dbReference>
<protein>
    <recommendedName>
        <fullName evidence="13">Glutamate receptor</fullName>
    </recommendedName>
</protein>
<evidence type="ECO:0000256" key="3">
    <source>
        <dbReference type="ARBA" id="ARBA00022448"/>
    </source>
</evidence>
<dbReference type="InterPro" id="IPR015683">
    <property type="entry name" value="Ionotropic_Glu_rcpt"/>
</dbReference>
<dbReference type="InterPro" id="IPR028082">
    <property type="entry name" value="Peripla_BP_I"/>
</dbReference>
<keyword evidence="3 13" id="KW-0813">Transport</keyword>
<dbReference type="InterPro" id="IPR001638">
    <property type="entry name" value="Solute-binding_3/MltF_N"/>
</dbReference>
<keyword evidence="12 13" id="KW-0407">Ion channel</keyword>
<dbReference type="ExpressionAtlas" id="M8AP99">
    <property type="expression patterns" value="baseline"/>
</dbReference>
<dbReference type="SMART" id="SM00079">
    <property type="entry name" value="PBPe"/>
    <property type="match status" value="1"/>
</dbReference>
<evidence type="ECO:0000256" key="11">
    <source>
        <dbReference type="ARBA" id="ARBA00023286"/>
    </source>
</evidence>
<dbReference type="GO" id="GO:0015276">
    <property type="term" value="F:ligand-gated monoatomic ion channel activity"/>
    <property type="evidence" value="ECO:0007669"/>
    <property type="project" value="InterPro"/>
</dbReference>
<keyword evidence="9 13" id="KW-0675">Receptor</keyword>
<dbReference type="SMART" id="SM00062">
    <property type="entry name" value="PBPb"/>
    <property type="match status" value="1"/>
</dbReference>
<proteinExistence type="inferred from homology"/>
<name>M8AP99_AEGTA</name>
<sequence length="879" mass="97836">MEIAFLTLLVLSLLLSPSGICKSLAAGPPVVNIGSILQFNSTTGGVAEVAIRSALEDINSDPTVLNGTTLKVKIKDTNCFDGFLGMVQGLQFMETDVIAIVGPQCSTISHIISYVANELRVPLMSFASDATLSTIQFPFFVRTGSSDLYQMAAVAALVDYNHWKIVTAIYIDNDYGRNGIIALDDALTAKRCKISYKFQSRVIILHTGGEPGLKLFSMANRLNMMGNGYVWIATDWLSAYLDANSSAPAEIISGMQGVLTLRPHIPNSKMKSNLISKWSSQSHKYNHSDLRVNTYGFYVYDSVWALARALDAFFGDGGRISFSNDSKLHDEAGETLHLEAMSIFDMGNKLLENIRKVNFTGASGQVQFDASGDLIHPAYDIINIIRNGMRTVGFWSNYSGLLSTISPEALYSKPPNTSLANQHLYDVIWPGETAQRPRGWVFPSNAKELKIGVPNRFSFKEFVTEDNGTGSIKGYCIDVFTQALSLLPYPVSYKFIPFGSGTENPNYDKLIHMVESNEFDAAIGDIAITMSRTVTIDFTQPFIETGLVILAPVKKHIKTSWAFLQPFTLEMWCVTGLFFLIVGVVVWVLEHRINEDFRGPPSQQIITIFWRKYYEHLRARYTASLTSILTVQQLDTSIKGINDLKNSDDPVGFQVGSFAQDYMVNELNISRSRLRALGSPQEYADALQLGPKKGGVMAIVDERPYVELFLSTYCKIAVAGSDFTSRGWGFAFPRDSPLQVDLSTAILSLSENGELQRIRDKWVKTGDCTTDNSEFVDSDQLRLESFFGLFLICGVACVLALLIYFGIMLRKYLKHHPRRSLRRFISFVHSKETPKNMERRSMSLLRSSTPTTLMSSLTALDIERPARPVRNDTAIDMES</sequence>
<dbReference type="FunFam" id="3.40.190.10:FF:000054">
    <property type="entry name" value="Glutamate receptor"/>
    <property type="match status" value="1"/>
</dbReference>
<comment type="subcellular location">
    <subcellularLocation>
        <location evidence="1">Membrane</location>
        <topology evidence="1">Multi-pass membrane protein</topology>
    </subcellularLocation>
</comment>
<dbReference type="CDD" id="cd13686">
    <property type="entry name" value="GluR_Plant"/>
    <property type="match status" value="1"/>
</dbReference>
<keyword evidence="8 13" id="KW-0472">Membrane</keyword>
<dbReference type="SUPFAM" id="SSF53822">
    <property type="entry name" value="Periplasmic binding protein-like I"/>
    <property type="match status" value="1"/>
</dbReference>
<keyword evidence="7 13" id="KW-0406">Ion transport</keyword>
<dbReference type="InterPro" id="IPR019594">
    <property type="entry name" value="Glu/Gly-bd"/>
</dbReference>
<dbReference type="Pfam" id="PF10613">
    <property type="entry name" value="Lig_chan-Glu_bd"/>
    <property type="match status" value="1"/>
</dbReference>
<evidence type="ECO:0000256" key="7">
    <source>
        <dbReference type="ARBA" id="ARBA00023065"/>
    </source>
</evidence>
<comment type="similarity">
    <text evidence="2 13">Belongs to the glutamate-gated ion channel (TC 1.A.10.1) family.</text>
</comment>
<dbReference type="AlphaFoldDB" id="M8AP99"/>
<dbReference type="PANTHER" id="PTHR18966">
    <property type="entry name" value="IONOTROPIC GLUTAMATE RECEPTOR"/>
    <property type="match status" value="1"/>
</dbReference>
<dbReference type="Gene3D" id="1.10.287.70">
    <property type="match status" value="1"/>
</dbReference>
<dbReference type="Pfam" id="PF00060">
    <property type="entry name" value="Lig_chan"/>
    <property type="match status" value="1"/>
</dbReference>
<keyword evidence="6" id="KW-1133">Transmembrane helix</keyword>
<evidence type="ECO:0000313" key="16">
    <source>
        <dbReference type="EnsemblPlants" id="EMT06356"/>
    </source>
</evidence>
<evidence type="ECO:0000256" key="10">
    <source>
        <dbReference type="ARBA" id="ARBA00023180"/>
    </source>
</evidence>
<dbReference type="Gene3D" id="3.40.190.10">
    <property type="entry name" value="Periplasmic binding protein-like II"/>
    <property type="match status" value="3"/>
</dbReference>
<evidence type="ECO:0000256" key="13">
    <source>
        <dbReference type="PIRNR" id="PIRNR037090"/>
    </source>
</evidence>
<feature type="domain" description="Ionotropic glutamate receptor C-terminal" evidence="15">
    <location>
        <begin position="450"/>
        <end position="765"/>
    </location>
</feature>
<dbReference type="FunFam" id="3.40.190.10:FF:000175">
    <property type="entry name" value="Glutamate receptor"/>
    <property type="match status" value="1"/>
</dbReference>
<comment type="function">
    <text evidence="13">Glutamate-gated receptor that probably acts as non-selective cation channel.</text>
</comment>